<evidence type="ECO:0000313" key="1">
    <source>
        <dbReference type="EMBL" id="MBW0489052.1"/>
    </source>
</evidence>
<evidence type="ECO:0008006" key="3">
    <source>
        <dbReference type="Google" id="ProtNLM"/>
    </source>
</evidence>
<name>A0A9Q3CSK3_9BASI</name>
<keyword evidence="2" id="KW-1185">Reference proteome</keyword>
<dbReference type="GO" id="GO:0003676">
    <property type="term" value="F:nucleic acid binding"/>
    <property type="evidence" value="ECO:0007669"/>
    <property type="project" value="InterPro"/>
</dbReference>
<dbReference type="SUPFAM" id="SSF53098">
    <property type="entry name" value="Ribonuclease H-like"/>
    <property type="match status" value="1"/>
</dbReference>
<dbReference type="EMBL" id="AVOT02009904">
    <property type="protein sequence ID" value="MBW0489052.1"/>
    <property type="molecule type" value="Genomic_DNA"/>
</dbReference>
<protein>
    <recommendedName>
        <fullName evidence="3">Integrase catalytic domain-containing protein</fullName>
    </recommendedName>
</protein>
<sequence length="181" mass="20550">MDKSSPIIWKKLAFSTAYHPQADGLAERMIQTLEDVVRRVGAYGLEFEDCDGFTLDWFTLLPALELAYKTSIHARTNQTPTILEKVWNPKLPQDSLRKDLVQINLTTSSFKGIPDQARKHAIRCMEDSFAYAKDKWEKSHATPDFKVGDLVLVSTTSFNNIKGCRKLKESFEGPCHRGSLK</sequence>
<dbReference type="InterPro" id="IPR036397">
    <property type="entry name" value="RNaseH_sf"/>
</dbReference>
<proteinExistence type="predicted"/>
<accession>A0A9Q3CSK3</accession>
<comment type="caution">
    <text evidence="1">The sequence shown here is derived from an EMBL/GenBank/DDBJ whole genome shotgun (WGS) entry which is preliminary data.</text>
</comment>
<dbReference type="Gene3D" id="3.30.420.10">
    <property type="entry name" value="Ribonuclease H-like superfamily/Ribonuclease H"/>
    <property type="match status" value="1"/>
</dbReference>
<evidence type="ECO:0000313" key="2">
    <source>
        <dbReference type="Proteomes" id="UP000765509"/>
    </source>
</evidence>
<gene>
    <name evidence="1" type="ORF">O181_028767</name>
</gene>
<organism evidence="1 2">
    <name type="scientific">Austropuccinia psidii MF-1</name>
    <dbReference type="NCBI Taxonomy" id="1389203"/>
    <lineage>
        <taxon>Eukaryota</taxon>
        <taxon>Fungi</taxon>
        <taxon>Dikarya</taxon>
        <taxon>Basidiomycota</taxon>
        <taxon>Pucciniomycotina</taxon>
        <taxon>Pucciniomycetes</taxon>
        <taxon>Pucciniales</taxon>
        <taxon>Sphaerophragmiaceae</taxon>
        <taxon>Austropuccinia</taxon>
    </lineage>
</organism>
<dbReference type="Proteomes" id="UP000765509">
    <property type="component" value="Unassembled WGS sequence"/>
</dbReference>
<reference evidence="1" key="1">
    <citation type="submission" date="2021-03" db="EMBL/GenBank/DDBJ databases">
        <title>Draft genome sequence of rust myrtle Austropuccinia psidii MF-1, a brazilian biotype.</title>
        <authorList>
            <person name="Quecine M.C."/>
            <person name="Pachon D.M.R."/>
            <person name="Bonatelli M.L."/>
            <person name="Correr F.H."/>
            <person name="Franceschini L.M."/>
            <person name="Leite T.F."/>
            <person name="Margarido G.R.A."/>
            <person name="Almeida C.A."/>
            <person name="Ferrarezi J.A."/>
            <person name="Labate C.A."/>
        </authorList>
    </citation>
    <scope>NUCLEOTIDE SEQUENCE</scope>
    <source>
        <strain evidence="1">MF-1</strain>
    </source>
</reference>
<dbReference type="InterPro" id="IPR012337">
    <property type="entry name" value="RNaseH-like_sf"/>
</dbReference>
<dbReference type="OrthoDB" id="3158924at2759"/>
<dbReference type="AlphaFoldDB" id="A0A9Q3CSK3"/>